<keyword evidence="2" id="KW-0472">Membrane</keyword>
<dbReference type="AlphaFoldDB" id="A0A2I1FYF2"/>
<keyword evidence="2" id="KW-1133">Transmembrane helix</keyword>
<dbReference type="OrthoDB" id="2446063at2759"/>
<keyword evidence="2" id="KW-0812">Transmembrane</keyword>
<feature type="compositionally biased region" description="Pro residues" evidence="1">
    <location>
        <begin position="116"/>
        <end position="160"/>
    </location>
</feature>
<evidence type="ECO:0000256" key="2">
    <source>
        <dbReference type="SAM" id="Phobius"/>
    </source>
</evidence>
<gene>
    <name evidence="4" type="ORF">RhiirA4_452560</name>
</gene>
<feature type="region of interest" description="Disordered" evidence="1">
    <location>
        <begin position="71"/>
        <end position="187"/>
    </location>
</feature>
<protein>
    <submittedName>
        <fullName evidence="4">Uncharacterized protein</fullName>
    </submittedName>
</protein>
<feature type="transmembrane region" description="Helical" evidence="2">
    <location>
        <begin position="281"/>
        <end position="301"/>
    </location>
</feature>
<name>A0A2I1FYF2_9GLOM</name>
<organism evidence="4 5">
    <name type="scientific">Rhizophagus irregularis</name>
    <dbReference type="NCBI Taxonomy" id="588596"/>
    <lineage>
        <taxon>Eukaryota</taxon>
        <taxon>Fungi</taxon>
        <taxon>Fungi incertae sedis</taxon>
        <taxon>Mucoromycota</taxon>
        <taxon>Glomeromycotina</taxon>
        <taxon>Glomeromycetes</taxon>
        <taxon>Glomerales</taxon>
        <taxon>Glomeraceae</taxon>
        <taxon>Rhizophagus</taxon>
    </lineage>
</organism>
<dbReference type="PRINTS" id="PR01217">
    <property type="entry name" value="PRICHEXTENSN"/>
</dbReference>
<dbReference type="VEuPathDB" id="FungiDB:RhiirA1_523781"/>
<evidence type="ECO:0000256" key="1">
    <source>
        <dbReference type="SAM" id="MobiDB-lite"/>
    </source>
</evidence>
<comment type="caution">
    <text evidence="4">The sequence shown here is derived from an EMBL/GenBank/DDBJ whole genome shotgun (WGS) entry which is preliminary data.</text>
</comment>
<dbReference type="VEuPathDB" id="FungiDB:FUN_023163"/>
<keyword evidence="5" id="KW-1185">Reference proteome</keyword>
<reference evidence="4 5" key="1">
    <citation type="submission" date="2015-10" db="EMBL/GenBank/DDBJ databases">
        <title>Genome analyses suggest a sexual origin of heterokaryosis in a supposedly ancient asexual fungus.</title>
        <authorList>
            <person name="Ropars J."/>
            <person name="Sedzielewska K."/>
            <person name="Noel J."/>
            <person name="Charron P."/>
            <person name="Farinelli L."/>
            <person name="Marton T."/>
            <person name="Kruger M."/>
            <person name="Pelin A."/>
            <person name="Brachmann A."/>
            <person name="Corradi N."/>
        </authorList>
    </citation>
    <scope>NUCLEOTIDE SEQUENCE [LARGE SCALE GENOMIC DNA]</scope>
    <source>
        <strain evidence="4 5">A4</strain>
    </source>
</reference>
<dbReference type="VEuPathDB" id="FungiDB:RhiirFUN_001233"/>
<feature type="signal peptide" evidence="3">
    <location>
        <begin position="1"/>
        <end position="22"/>
    </location>
</feature>
<dbReference type="Proteomes" id="UP000234323">
    <property type="component" value="Unassembled WGS sequence"/>
</dbReference>
<sequence length="302" mass="32256">MKYNQTLLFLIFLSITFNFILPIYGNSKQECEKCLDKCCNNYKNNHQLETCNDNCKLEHCDGVKINYKNHECTKPVDPPTSTPKSEPPEPKTPDPPKTPGPSPPPIDTDQPLNPTSVPPVAPTTPIPDPPVPPTTPIPPVPPTTPIPPVPPTTPIPPVPIQSPTNSLGPVPPFPPQEVHTCTTSNDPACFPPGSTPVVTTFTQPGVETPTPPSGNEVLTTTQSTSTLYVAGYTTTNSLGQPIIVPPSSLLVVNEVAIVTKASVETVMASDSTILHDLNGHGLWGITMSLFIAITTILFMVIA</sequence>
<proteinExistence type="predicted"/>
<evidence type="ECO:0000313" key="4">
    <source>
        <dbReference type="EMBL" id="PKY39383.1"/>
    </source>
</evidence>
<evidence type="ECO:0000256" key="3">
    <source>
        <dbReference type="SAM" id="SignalP"/>
    </source>
</evidence>
<feature type="compositionally biased region" description="Pro residues" evidence="1">
    <location>
        <begin position="95"/>
        <end position="106"/>
    </location>
</feature>
<dbReference type="EMBL" id="LLXI01000061">
    <property type="protein sequence ID" value="PKY39383.1"/>
    <property type="molecule type" value="Genomic_DNA"/>
</dbReference>
<keyword evidence="3" id="KW-0732">Signal</keyword>
<evidence type="ECO:0000313" key="5">
    <source>
        <dbReference type="Proteomes" id="UP000234323"/>
    </source>
</evidence>
<accession>A0A2I1FYF2</accession>
<feature type="chain" id="PRO_5014159848" evidence="3">
    <location>
        <begin position="23"/>
        <end position="302"/>
    </location>
</feature>